<evidence type="ECO:0000256" key="15">
    <source>
        <dbReference type="SAM" id="MobiDB-lite"/>
    </source>
</evidence>
<evidence type="ECO:0000256" key="8">
    <source>
        <dbReference type="ARBA" id="ARBA00023125"/>
    </source>
</evidence>
<dbReference type="InterPro" id="IPR014017">
    <property type="entry name" value="DNA_helicase_UvrD-like_C"/>
</dbReference>
<comment type="catalytic activity">
    <reaction evidence="11">
        <text>Couples ATP hydrolysis with the unwinding of duplex DNA by translocating in the 3'-5' direction.</text>
        <dbReference type="EC" id="5.6.2.4"/>
    </reaction>
</comment>
<dbReference type="Pfam" id="PF00580">
    <property type="entry name" value="UvrD-helicase"/>
    <property type="match status" value="1"/>
</dbReference>
<keyword evidence="4 14" id="KW-0378">Hydrolase</keyword>
<dbReference type="Gene3D" id="3.40.50.300">
    <property type="entry name" value="P-loop containing nucleotide triphosphate hydrolases"/>
    <property type="match status" value="4"/>
</dbReference>
<organism evidence="18 19">
    <name type="scientific">Bifidobacterium choerinum</name>
    <dbReference type="NCBI Taxonomy" id="35760"/>
    <lineage>
        <taxon>Bacteria</taxon>
        <taxon>Bacillati</taxon>
        <taxon>Actinomycetota</taxon>
        <taxon>Actinomycetes</taxon>
        <taxon>Bifidobacteriales</taxon>
        <taxon>Bifidobacteriaceae</taxon>
        <taxon>Bifidobacterium</taxon>
    </lineage>
</organism>
<dbReference type="CDD" id="cd17932">
    <property type="entry name" value="DEXQc_UvrD"/>
    <property type="match status" value="1"/>
</dbReference>
<keyword evidence="6" id="KW-0269">Exonuclease</keyword>
<feature type="domain" description="UvrD-like helicase C-terminal" evidence="17">
    <location>
        <begin position="455"/>
        <end position="788"/>
    </location>
</feature>
<feature type="compositionally biased region" description="Polar residues" evidence="15">
    <location>
        <begin position="1"/>
        <end position="10"/>
    </location>
</feature>
<evidence type="ECO:0000256" key="14">
    <source>
        <dbReference type="PROSITE-ProRule" id="PRU00560"/>
    </source>
</evidence>
<feature type="region of interest" description="Disordered" evidence="15">
    <location>
        <begin position="1"/>
        <end position="38"/>
    </location>
</feature>
<dbReference type="Proteomes" id="UP000229907">
    <property type="component" value="Chromosome"/>
</dbReference>
<dbReference type="PROSITE" id="PS51198">
    <property type="entry name" value="UVRD_HELICASE_ATP_BIND"/>
    <property type="match status" value="1"/>
</dbReference>
<dbReference type="GO" id="GO:0000725">
    <property type="term" value="P:recombinational repair"/>
    <property type="evidence" value="ECO:0007669"/>
    <property type="project" value="TreeGrafter"/>
</dbReference>
<evidence type="ECO:0000256" key="4">
    <source>
        <dbReference type="ARBA" id="ARBA00022801"/>
    </source>
</evidence>
<evidence type="ECO:0000256" key="10">
    <source>
        <dbReference type="ARBA" id="ARBA00023235"/>
    </source>
</evidence>
<keyword evidence="5 14" id="KW-0347">Helicase</keyword>
<evidence type="ECO:0000256" key="11">
    <source>
        <dbReference type="ARBA" id="ARBA00034617"/>
    </source>
</evidence>
<protein>
    <recommendedName>
        <fullName evidence="12">DNA 3'-5' helicase</fullName>
        <ecNumber evidence="12">5.6.2.4</ecNumber>
    </recommendedName>
</protein>
<keyword evidence="2 14" id="KW-0547">Nucleotide-binding</keyword>
<dbReference type="RefSeq" id="WP_099720754.1">
    <property type="nucleotide sequence ID" value="NZ_CP018044.1"/>
</dbReference>
<keyword evidence="9" id="KW-0234">DNA repair</keyword>
<dbReference type="EMBL" id="CP018044">
    <property type="protein sequence ID" value="ATU19713.1"/>
    <property type="molecule type" value="Genomic_DNA"/>
</dbReference>
<evidence type="ECO:0000313" key="19">
    <source>
        <dbReference type="Proteomes" id="UP000229907"/>
    </source>
</evidence>
<dbReference type="PROSITE" id="PS51217">
    <property type="entry name" value="UVRD_HELICASE_CTER"/>
    <property type="match status" value="1"/>
</dbReference>
<dbReference type="InterPro" id="IPR038726">
    <property type="entry name" value="PDDEXK_AddAB-type"/>
</dbReference>
<evidence type="ECO:0000256" key="9">
    <source>
        <dbReference type="ARBA" id="ARBA00023204"/>
    </source>
</evidence>
<keyword evidence="1" id="KW-0540">Nuclease</keyword>
<dbReference type="InterPro" id="IPR014016">
    <property type="entry name" value="UvrD-like_ATP-bd"/>
</dbReference>
<evidence type="ECO:0000256" key="2">
    <source>
        <dbReference type="ARBA" id="ARBA00022741"/>
    </source>
</evidence>
<dbReference type="GO" id="GO:0043138">
    <property type="term" value="F:3'-5' DNA helicase activity"/>
    <property type="evidence" value="ECO:0007669"/>
    <property type="project" value="UniProtKB-EC"/>
</dbReference>
<dbReference type="PANTHER" id="PTHR11070:SF55">
    <property type="entry name" value="DNA 3'-5' HELICASE"/>
    <property type="match status" value="1"/>
</dbReference>
<evidence type="ECO:0000256" key="3">
    <source>
        <dbReference type="ARBA" id="ARBA00022763"/>
    </source>
</evidence>
<dbReference type="GO" id="GO:0005524">
    <property type="term" value="F:ATP binding"/>
    <property type="evidence" value="ECO:0007669"/>
    <property type="project" value="UniProtKB-UniRule"/>
</dbReference>
<feature type="binding site" evidence="14">
    <location>
        <begin position="45"/>
        <end position="52"/>
    </location>
    <ligand>
        <name>ATP</name>
        <dbReference type="ChEBI" id="CHEBI:30616"/>
    </ligand>
</feature>
<sequence>MDTQHTSTDEPQQQPPRRTKPKKTPSPQQQKIIDAPKDDDLLVVAGAGSGKTFTMTERIIRFIDDGVPPEHILGLTFTRKAASELLTRVSAAVAEQTKQANRPEQPERSKKSMFMKPDVYTYDAFFQSIVRQYGLLVGFDQQTQPLSEAGARQLIATTVGEHMDVVRDSGVEFTRFTAIVDDVFALSSNIASSMIGGDCDSVDDAIARIRAWDRRFLELIDRMGIDFDAVPDEEPTVPDVSAKAKRLSKYQYDRRVKANGEPYAQAARTNERIDYWRDHIQQFHIRQMRDATVKRELLLTLVQLVADAKRRNHMAEFSDFTVAAYQLVTRFPSIGERYRARYTHVLLDEYQDTSTTQAMLLAKLFCAPDGRSAVNAVGDPFQSIYAWRGASPGAFRLFQRSFGLPDDYEPRALSETRRNSVVVLAAANHLTAALRERRRDGSSVQVHEVDVHTLSNVRDGSAEVHEGTVGVLGYATRGQEIDGVVRFAKHAIAKHEHEDAERVARGEEPRGTKPHVAVLFRGKTQIPYFQAALEEAGLTTFAVGTSSLLEQPEVLDVLALMHVVADRSDAASLMRLLATPRFGLGAADLRALARLADERNVDYRYRALVEAGVVGRDNADAATRRRVVREHAREVPNAVFAADLLMDDDADETIEQAHISKAGKRALHHAGAVLRRVRQVAYGPIEEVMRAAVEALDLDIDMLVAAAERRRRAGEGGDAANATATRASIDALLRTVRTYVQEIATMQTPTLRGYLSWIDAQRNVDEGAAPMPDTPVDVILMTVHQSKGLEWDAVAVVGLQATAFPSNQGERLKVDYVSHPGVTSPDDGDGPSGEWTAPDYLAKAHTWITDPAAVPVPVRSDAAILPAFPGNARKAAESNDYDPIAALGADDEVGLLDDDVFGSLREYTIVNDDGFPRNADALWGEAELWTMPQTEEFGRRLYADERRLMYVALTRARDEALLTYSEDASTARTPDDVVSPRTAAAAHAVACAAGYAAWDDPSARDVVVPYKSSMFWREVHESLLFDASRRDVHERVVPADHVVAAVRAAREGETGAEAAALDAQWTHAMHRPALIARYNTARAAEEQVARAKRALERAQEEGRPKEELGALKERLHELEQDMYDHAFTLAADEVGDDAPATWTLDEIGEARPAGYFAGEHARDFADAVVGDAWNTPIEEREETTSRPWPFALSDGLAERLRTGAADIGTTMDGWARAGAAEPEPGDVRAGSLVARALALISDPSFGALPDMPDDRLLALLKDKARRALRMQRMNATALQRGADLNRAGEADGAELGDDARRRRDERDFDLVAGVLRPIPAMSSPQAEAGTRFHAWAERFVRAGIDDDGAARARMVADVEHALADDADLDADARRLLQWQRRLVDSPWASRMPSDAEESIVVAVDGIDNLVQGKLDAVFVGGLDPDDATKRFTVVDWKTGRRPRKAKDVEEKLRQLDFYRLMLAKARGVPLEAVDGALYYVSEADEADRQIDAAPKDEAAIVREIHEGIAFDGDDDGAAD</sequence>
<evidence type="ECO:0000259" key="17">
    <source>
        <dbReference type="PROSITE" id="PS51217"/>
    </source>
</evidence>
<feature type="domain" description="UvrD-like helicase ATP-binding" evidence="16">
    <location>
        <begin position="24"/>
        <end position="420"/>
    </location>
</feature>
<dbReference type="InterPro" id="IPR000212">
    <property type="entry name" value="DNA_helicase_UvrD/REP"/>
</dbReference>
<evidence type="ECO:0000256" key="6">
    <source>
        <dbReference type="ARBA" id="ARBA00022839"/>
    </source>
</evidence>
<evidence type="ECO:0000313" key="18">
    <source>
        <dbReference type="EMBL" id="ATU19713.1"/>
    </source>
</evidence>
<name>A0A2D3D3R1_9BIFI</name>
<dbReference type="Gene3D" id="1.10.486.10">
    <property type="entry name" value="PCRA, domain 4"/>
    <property type="match status" value="1"/>
</dbReference>
<keyword evidence="10" id="KW-0413">Isomerase</keyword>
<evidence type="ECO:0000256" key="12">
    <source>
        <dbReference type="ARBA" id="ARBA00034808"/>
    </source>
</evidence>
<dbReference type="Gene3D" id="3.90.320.10">
    <property type="match status" value="1"/>
</dbReference>
<dbReference type="GO" id="GO:0003677">
    <property type="term" value="F:DNA binding"/>
    <property type="evidence" value="ECO:0007669"/>
    <property type="project" value="UniProtKB-KW"/>
</dbReference>
<comment type="catalytic activity">
    <reaction evidence="13">
        <text>ATP + H2O = ADP + phosphate + H(+)</text>
        <dbReference type="Rhea" id="RHEA:13065"/>
        <dbReference type="ChEBI" id="CHEBI:15377"/>
        <dbReference type="ChEBI" id="CHEBI:15378"/>
        <dbReference type="ChEBI" id="CHEBI:30616"/>
        <dbReference type="ChEBI" id="CHEBI:43474"/>
        <dbReference type="ChEBI" id="CHEBI:456216"/>
        <dbReference type="EC" id="5.6.2.4"/>
    </reaction>
</comment>
<dbReference type="GO" id="GO:0005829">
    <property type="term" value="C:cytosol"/>
    <property type="evidence" value="ECO:0007669"/>
    <property type="project" value="TreeGrafter"/>
</dbReference>
<proteinExistence type="predicted"/>
<evidence type="ECO:0000259" key="16">
    <source>
        <dbReference type="PROSITE" id="PS51198"/>
    </source>
</evidence>
<dbReference type="GO" id="GO:0033202">
    <property type="term" value="C:DNA helicase complex"/>
    <property type="evidence" value="ECO:0007669"/>
    <property type="project" value="TreeGrafter"/>
</dbReference>
<keyword evidence="7 14" id="KW-0067">ATP-binding</keyword>
<evidence type="ECO:0000256" key="13">
    <source>
        <dbReference type="ARBA" id="ARBA00048988"/>
    </source>
</evidence>
<dbReference type="InterPro" id="IPR027417">
    <property type="entry name" value="P-loop_NTPase"/>
</dbReference>
<gene>
    <name evidence="18" type="ORF">BcFMB_00815</name>
</gene>
<dbReference type="Pfam" id="PF12705">
    <property type="entry name" value="PDDEXK_1"/>
    <property type="match status" value="1"/>
</dbReference>
<dbReference type="EC" id="5.6.2.4" evidence="12"/>
<evidence type="ECO:0000256" key="1">
    <source>
        <dbReference type="ARBA" id="ARBA00022722"/>
    </source>
</evidence>
<keyword evidence="8" id="KW-0238">DNA-binding</keyword>
<keyword evidence="3" id="KW-0227">DNA damage</keyword>
<evidence type="ECO:0000256" key="7">
    <source>
        <dbReference type="ARBA" id="ARBA00022840"/>
    </source>
</evidence>
<reference evidence="18 19" key="1">
    <citation type="submission" date="2016-11" db="EMBL/GenBank/DDBJ databases">
        <title>complete genome sequence of Bifidobacterium choerinum strain FMB-1.</title>
        <authorList>
            <person name="Park C.-S."/>
            <person name="Jung D.-H."/>
            <person name="Choi D.-S."/>
        </authorList>
    </citation>
    <scope>NUCLEOTIDE SEQUENCE [LARGE SCALE GENOMIC DNA]</scope>
    <source>
        <strain evidence="18 19">FMB-1</strain>
    </source>
</reference>
<accession>A0A2D3D3R1</accession>
<dbReference type="KEGG" id="bcho:BcFMB_00815"/>
<dbReference type="SUPFAM" id="SSF52540">
    <property type="entry name" value="P-loop containing nucleoside triphosphate hydrolases"/>
    <property type="match status" value="1"/>
</dbReference>
<dbReference type="PANTHER" id="PTHR11070">
    <property type="entry name" value="UVRD / RECB / PCRA DNA HELICASE FAMILY MEMBER"/>
    <property type="match status" value="1"/>
</dbReference>
<dbReference type="Pfam" id="PF13361">
    <property type="entry name" value="UvrD_C"/>
    <property type="match status" value="1"/>
</dbReference>
<evidence type="ECO:0000256" key="5">
    <source>
        <dbReference type="ARBA" id="ARBA00022806"/>
    </source>
</evidence>
<dbReference type="InterPro" id="IPR011604">
    <property type="entry name" value="PDDEXK-like_dom_sf"/>
</dbReference>
<dbReference type="GO" id="GO:0004527">
    <property type="term" value="F:exonuclease activity"/>
    <property type="evidence" value="ECO:0007669"/>
    <property type="project" value="UniProtKB-KW"/>
</dbReference>